<name>A0AA38SWQ6_9ASTR</name>
<keyword evidence="2" id="KW-1185">Reference proteome</keyword>
<dbReference type="AlphaFoldDB" id="A0AA38SWQ6"/>
<comment type="caution">
    <text evidence="1">The sequence shown here is derived from an EMBL/GenBank/DDBJ whole genome shotgun (WGS) entry which is preliminary data.</text>
</comment>
<accession>A0AA38SWQ6</accession>
<evidence type="ECO:0000313" key="2">
    <source>
        <dbReference type="Proteomes" id="UP001172457"/>
    </source>
</evidence>
<protein>
    <submittedName>
        <fullName evidence="1">Uncharacterized protein</fullName>
    </submittedName>
</protein>
<gene>
    <name evidence="1" type="ORF">OSB04_021912</name>
</gene>
<sequence>MIKARVDCCQESADPFVDMVVNLARVSHCTYQYGDGYGAPDIRAKDRILSVIIQPITIEKCINILDKKHDLIGFP</sequence>
<organism evidence="1 2">
    <name type="scientific">Centaurea solstitialis</name>
    <name type="common">yellow star-thistle</name>
    <dbReference type="NCBI Taxonomy" id="347529"/>
    <lineage>
        <taxon>Eukaryota</taxon>
        <taxon>Viridiplantae</taxon>
        <taxon>Streptophyta</taxon>
        <taxon>Embryophyta</taxon>
        <taxon>Tracheophyta</taxon>
        <taxon>Spermatophyta</taxon>
        <taxon>Magnoliopsida</taxon>
        <taxon>eudicotyledons</taxon>
        <taxon>Gunneridae</taxon>
        <taxon>Pentapetalae</taxon>
        <taxon>asterids</taxon>
        <taxon>campanulids</taxon>
        <taxon>Asterales</taxon>
        <taxon>Asteraceae</taxon>
        <taxon>Carduoideae</taxon>
        <taxon>Cardueae</taxon>
        <taxon>Centaureinae</taxon>
        <taxon>Centaurea</taxon>
    </lineage>
</organism>
<reference evidence="1" key="1">
    <citation type="submission" date="2023-03" db="EMBL/GenBank/DDBJ databases">
        <title>Chromosome-scale reference genome and RAD-based genetic map of yellow starthistle (Centaurea solstitialis) reveal putative structural variation and QTLs associated with invader traits.</title>
        <authorList>
            <person name="Reatini B."/>
            <person name="Cang F.A."/>
            <person name="Jiang Q."/>
            <person name="Mckibben M.T.W."/>
            <person name="Barker M.S."/>
            <person name="Rieseberg L.H."/>
            <person name="Dlugosch K.M."/>
        </authorList>
    </citation>
    <scope>NUCLEOTIDE SEQUENCE</scope>
    <source>
        <strain evidence="1">CAN-66</strain>
        <tissue evidence="1">Leaf</tissue>
    </source>
</reference>
<dbReference type="SUPFAM" id="SSF48576">
    <property type="entry name" value="Terpenoid synthases"/>
    <property type="match status" value="1"/>
</dbReference>
<dbReference type="Gene3D" id="1.10.600.10">
    <property type="entry name" value="Farnesyl Diphosphate Synthase"/>
    <property type="match status" value="1"/>
</dbReference>
<dbReference type="InterPro" id="IPR008949">
    <property type="entry name" value="Isoprenoid_synthase_dom_sf"/>
</dbReference>
<dbReference type="EMBL" id="JARYMX010000005">
    <property type="protein sequence ID" value="KAJ9549369.1"/>
    <property type="molecule type" value="Genomic_DNA"/>
</dbReference>
<evidence type="ECO:0000313" key="1">
    <source>
        <dbReference type="EMBL" id="KAJ9549369.1"/>
    </source>
</evidence>
<dbReference type="Proteomes" id="UP001172457">
    <property type="component" value="Chromosome 5"/>
</dbReference>
<proteinExistence type="predicted"/>